<dbReference type="Pfam" id="PF07980">
    <property type="entry name" value="SusD_RagB"/>
    <property type="match status" value="1"/>
</dbReference>
<dbReference type="Proteomes" id="UP000320623">
    <property type="component" value="Unassembled WGS sequence"/>
</dbReference>
<organism evidence="8 9">
    <name type="scientific">Candidatus Thermokryptus mobilis</name>
    <dbReference type="NCBI Taxonomy" id="1643428"/>
    <lineage>
        <taxon>Bacteria</taxon>
        <taxon>Pseudomonadati</taxon>
        <taxon>Candidatus Kryptoniota</taxon>
        <taxon>Candidatus Thermokryptus</taxon>
    </lineage>
</organism>
<keyword evidence="5" id="KW-0998">Cell outer membrane</keyword>
<evidence type="ECO:0000313" key="9">
    <source>
        <dbReference type="Proteomes" id="UP000320623"/>
    </source>
</evidence>
<evidence type="ECO:0000313" key="8">
    <source>
        <dbReference type="EMBL" id="CUU08478.1"/>
    </source>
</evidence>
<dbReference type="AlphaFoldDB" id="A0A0S4NBG6"/>
<dbReference type="InterPro" id="IPR041662">
    <property type="entry name" value="SusD-like_2"/>
</dbReference>
<evidence type="ECO:0000256" key="5">
    <source>
        <dbReference type="ARBA" id="ARBA00023237"/>
    </source>
</evidence>
<accession>A0A0S4NBG6</accession>
<dbReference type="InterPro" id="IPR012944">
    <property type="entry name" value="SusD_RagB_dom"/>
</dbReference>
<keyword evidence="9" id="KW-1185">Reference proteome</keyword>
<dbReference type="OrthoDB" id="622163at2"/>
<dbReference type="Gene3D" id="1.25.40.390">
    <property type="match status" value="1"/>
</dbReference>
<proteinExistence type="inferred from homology"/>
<evidence type="ECO:0000259" key="7">
    <source>
        <dbReference type="Pfam" id="PF07980"/>
    </source>
</evidence>
<evidence type="ECO:0000256" key="4">
    <source>
        <dbReference type="ARBA" id="ARBA00023136"/>
    </source>
</evidence>
<feature type="region of interest" description="Disordered" evidence="6">
    <location>
        <begin position="449"/>
        <end position="477"/>
    </location>
</feature>
<gene>
    <name evidence="8" type="ORF">JGI1_02091</name>
</gene>
<reference evidence="9" key="1">
    <citation type="submission" date="2015-11" db="EMBL/GenBank/DDBJ databases">
        <authorList>
            <person name="Varghese N."/>
        </authorList>
    </citation>
    <scope>NUCLEOTIDE SEQUENCE [LARGE SCALE GENOMIC DNA]</scope>
</reference>
<comment type="subcellular location">
    <subcellularLocation>
        <location evidence="1">Cell outer membrane</location>
    </subcellularLocation>
</comment>
<dbReference type="InterPro" id="IPR011990">
    <property type="entry name" value="TPR-like_helical_dom_sf"/>
</dbReference>
<feature type="compositionally biased region" description="Polar residues" evidence="6">
    <location>
        <begin position="450"/>
        <end position="461"/>
    </location>
</feature>
<comment type="similarity">
    <text evidence="2">Belongs to the SusD family.</text>
</comment>
<sequence length="477" mass="52732">MKKIISLMVVALAMILFIAGCSKITEDYVKGYDTDPLSPTTAPSPKIFVGAQAAFIEFYEGFPSKLAAVWAQQATGADRQFASFDIYNITANDFSNDWFLAYTRVLTNLKITQAKAKDEGFMNLYGAARVLEGIHMGNVAALWGDVPYSEAAQPEKTLTPKYDNQIDVYNAAIAALDEGIQVLQQNTADLPQDIYSTGGKVAKWIKAAYSAKARYLMHLARKDNYPTTILDQVIQAGLNGITSTTRTGTAPAAGYGADDFVFTHGTVQGGNMNLWYSFIVVDRSGYLRALKCFATKMLGSRGASEAGRFNYYFTADSNDLNTTRAYATNAYFPVIRASETLLLIAEAYARKGDLANAVNYLNQARTYVNNIFGTTLSTNLTPADFGNDQTQVLQAILNEMYLALMHQVEVFNFLRRIDYRVNYVDGDGNIVWLTPKRGTQFPQRLFYPQSEVSTNPNTPKQTSDDLYSKTRVNGGTK</sequence>
<protein>
    <submittedName>
        <fullName evidence="8">SusD family protein</fullName>
    </submittedName>
</protein>
<dbReference type="Pfam" id="PF12771">
    <property type="entry name" value="SusD-like_2"/>
    <property type="match status" value="1"/>
</dbReference>
<name>A0A0S4NBG6_9BACT</name>
<evidence type="ECO:0000256" key="2">
    <source>
        <dbReference type="ARBA" id="ARBA00006275"/>
    </source>
</evidence>
<dbReference type="STRING" id="1643428.GCA_001442855_02048"/>
<keyword evidence="4" id="KW-0472">Membrane</keyword>
<dbReference type="PROSITE" id="PS51257">
    <property type="entry name" value="PROKAR_LIPOPROTEIN"/>
    <property type="match status" value="1"/>
</dbReference>
<dbReference type="EMBL" id="FAOO01000022">
    <property type="protein sequence ID" value="CUU08478.1"/>
    <property type="molecule type" value="Genomic_DNA"/>
</dbReference>
<feature type="domain" description="RagB/SusD" evidence="7">
    <location>
        <begin position="304"/>
        <end position="424"/>
    </location>
</feature>
<dbReference type="RefSeq" id="WP_140945803.1">
    <property type="nucleotide sequence ID" value="NZ_FAOO01000022.1"/>
</dbReference>
<dbReference type="GO" id="GO:0009279">
    <property type="term" value="C:cell outer membrane"/>
    <property type="evidence" value="ECO:0007669"/>
    <property type="project" value="UniProtKB-SubCell"/>
</dbReference>
<evidence type="ECO:0000256" key="3">
    <source>
        <dbReference type="ARBA" id="ARBA00022729"/>
    </source>
</evidence>
<dbReference type="SUPFAM" id="SSF48452">
    <property type="entry name" value="TPR-like"/>
    <property type="match status" value="1"/>
</dbReference>
<evidence type="ECO:0000256" key="1">
    <source>
        <dbReference type="ARBA" id="ARBA00004442"/>
    </source>
</evidence>
<keyword evidence="3" id="KW-0732">Signal</keyword>
<evidence type="ECO:0000256" key="6">
    <source>
        <dbReference type="SAM" id="MobiDB-lite"/>
    </source>
</evidence>